<organism evidence="1">
    <name type="scientific">Trieres chinensis</name>
    <name type="common">Marine centric diatom</name>
    <name type="synonym">Odontella sinensis</name>
    <dbReference type="NCBI Taxonomy" id="1514140"/>
    <lineage>
        <taxon>Eukaryota</taxon>
        <taxon>Sar</taxon>
        <taxon>Stramenopiles</taxon>
        <taxon>Ochrophyta</taxon>
        <taxon>Bacillariophyta</taxon>
        <taxon>Mediophyceae</taxon>
        <taxon>Biddulphiophycidae</taxon>
        <taxon>Eupodiscales</taxon>
        <taxon>Parodontellaceae</taxon>
        <taxon>Trieres</taxon>
    </lineage>
</organism>
<dbReference type="EMBL" id="HBGO01018694">
    <property type="protein sequence ID" value="CAD9340564.1"/>
    <property type="molecule type" value="Transcribed_RNA"/>
</dbReference>
<reference evidence="1" key="1">
    <citation type="submission" date="2021-01" db="EMBL/GenBank/DDBJ databases">
        <authorList>
            <person name="Corre E."/>
            <person name="Pelletier E."/>
            <person name="Niang G."/>
            <person name="Scheremetjew M."/>
            <person name="Finn R."/>
            <person name="Kale V."/>
            <person name="Holt S."/>
            <person name="Cochrane G."/>
            <person name="Meng A."/>
            <person name="Brown T."/>
            <person name="Cohen L."/>
        </authorList>
    </citation>
    <scope>NUCLEOTIDE SEQUENCE</scope>
    <source>
        <strain evidence="1">Grunow 1884</strain>
    </source>
</reference>
<accession>A0A7S1ZIX2</accession>
<evidence type="ECO:0000313" key="1">
    <source>
        <dbReference type="EMBL" id="CAD9340564.1"/>
    </source>
</evidence>
<proteinExistence type="predicted"/>
<name>A0A7S1ZIX2_TRICV</name>
<protein>
    <submittedName>
        <fullName evidence="1">Uncharacterized protein</fullName>
    </submittedName>
</protein>
<gene>
    <name evidence="1" type="ORF">OSIN01602_LOCUS10717</name>
</gene>
<sequence length="245" mass="26797">MSEQRKQPATTDGKLSSDEIYFTNVFNVHRAVLAGFARCSDLEELRVVRDGFFLAMASDLCPSEYGPVHRRIVQDPAVADAAGTSDSFATTVISARKSPVWTNLLDALQAKAREVGSDLDGIWLTLETGRIEWLAAVSGAHKIKSMLKSGLENQCGGGIPAEGDVSDAKMIWMYALSLSLPGLKEEREAWQKVVQMSDPNRPLVGYRAELWDCREDQWRPLDLGVQAAAERGGSSVAEAWDVALV</sequence>
<dbReference type="AlphaFoldDB" id="A0A7S1ZIX2"/>